<dbReference type="AlphaFoldDB" id="A0AAD1UB16"/>
<evidence type="ECO:0000259" key="8">
    <source>
        <dbReference type="Pfam" id="PF09334"/>
    </source>
</evidence>
<dbReference type="Gene3D" id="3.40.50.620">
    <property type="entry name" value="HUPs"/>
    <property type="match status" value="1"/>
</dbReference>
<evidence type="ECO:0000313" key="10">
    <source>
        <dbReference type="Proteomes" id="UP001295684"/>
    </source>
</evidence>
<dbReference type="Pfam" id="PF09334">
    <property type="entry name" value="tRNA-synt_1g"/>
    <property type="match status" value="1"/>
</dbReference>
<organism evidence="9 10">
    <name type="scientific">Euplotes crassus</name>
    <dbReference type="NCBI Taxonomy" id="5936"/>
    <lineage>
        <taxon>Eukaryota</taxon>
        <taxon>Sar</taxon>
        <taxon>Alveolata</taxon>
        <taxon>Ciliophora</taxon>
        <taxon>Intramacronucleata</taxon>
        <taxon>Spirotrichea</taxon>
        <taxon>Hypotrichia</taxon>
        <taxon>Euplotida</taxon>
        <taxon>Euplotidae</taxon>
        <taxon>Moneuplotes</taxon>
    </lineage>
</organism>
<keyword evidence="2 7" id="KW-0436">Ligase</keyword>
<dbReference type="InterPro" id="IPR033911">
    <property type="entry name" value="MetRS_core"/>
</dbReference>
<dbReference type="InterPro" id="IPR014758">
    <property type="entry name" value="Met-tRNA_synth"/>
</dbReference>
<dbReference type="GO" id="GO:0006431">
    <property type="term" value="P:methionyl-tRNA aminoacylation"/>
    <property type="evidence" value="ECO:0007669"/>
    <property type="project" value="InterPro"/>
</dbReference>
<evidence type="ECO:0000256" key="5">
    <source>
        <dbReference type="ARBA" id="ARBA00022917"/>
    </source>
</evidence>
<evidence type="ECO:0000256" key="2">
    <source>
        <dbReference type="ARBA" id="ARBA00022598"/>
    </source>
</evidence>
<gene>
    <name evidence="9" type="ORF">ECRASSUSDP1_LOCUS3501</name>
</gene>
<accession>A0AAD1UB16</accession>
<proteinExistence type="inferred from homology"/>
<dbReference type="GO" id="GO:0004825">
    <property type="term" value="F:methionine-tRNA ligase activity"/>
    <property type="evidence" value="ECO:0007669"/>
    <property type="project" value="UniProtKB-EC"/>
</dbReference>
<evidence type="ECO:0000256" key="6">
    <source>
        <dbReference type="ARBA" id="ARBA00023146"/>
    </source>
</evidence>
<dbReference type="GO" id="GO:0005524">
    <property type="term" value="F:ATP binding"/>
    <property type="evidence" value="ECO:0007669"/>
    <property type="project" value="UniProtKB-KW"/>
</dbReference>
<dbReference type="SUPFAM" id="SSF47323">
    <property type="entry name" value="Anticodon-binding domain of a subclass of class I aminoacyl-tRNA synthetases"/>
    <property type="match status" value="1"/>
</dbReference>
<keyword evidence="10" id="KW-1185">Reference proteome</keyword>
<dbReference type="InterPro" id="IPR009080">
    <property type="entry name" value="tRNAsynth_Ia_anticodon-bd"/>
</dbReference>
<evidence type="ECO:0000256" key="4">
    <source>
        <dbReference type="ARBA" id="ARBA00022840"/>
    </source>
</evidence>
<name>A0AAD1UB16_EUPCR</name>
<evidence type="ECO:0000256" key="7">
    <source>
        <dbReference type="RuleBase" id="RU363039"/>
    </source>
</evidence>
<dbReference type="InterPro" id="IPR014729">
    <property type="entry name" value="Rossmann-like_a/b/a_fold"/>
</dbReference>
<dbReference type="Gene3D" id="1.10.730.10">
    <property type="entry name" value="Isoleucyl-tRNA Synthetase, Domain 1"/>
    <property type="match status" value="1"/>
</dbReference>
<evidence type="ECO:0000256" key="1">
    <source>
        <dbReference type="ARBA" id="ARBA00012838"/>
    </source>
</evidence>
<dbReference type="PRINTS" id="PR01041">
    <property type="entry name" value="TRNASYNTHMET"/>
</dbReference>
<dbReference type="CDD" id="cd00814">
    <property type="entry name" value="MetRS_core"/>
    <property type="match status" value="1"/>
</dbReference>
<evidence type="ECO:0000313" key="9">
    <source>
        <dbReference type="EMBL" id="CAI2362179.1"/>
    </source>
</evidence>
<sequence length="522" mass="60693">MKSLITTPIFYTNGTPHIGHLYTLILADAVRAWKRICGHQTRLMTGTDEHGIKIQKKAKALGITPLQLCDKNSQLFRKLTAEAGIKADDFIRTTEERHHNTVKQIWTELHKRNYLEVGNHEGYYSVNDECFYVEKDLTAKENEDTNQIEYFTELGEKVNWITEQNYLFKFDDNIKKNVHDWINSDTNPISPEYMKNLMLKSLTESKSHLSVSRPKSRVKWGIDIPKIPGDIIKSDQTVYVWLDALFNYKTVNDGFGDFNGELVHIIGKDIAKFHCIYWPAFLSAAELDLPKKVIVHGHWTKDNLKMSKSIGNVVDPFDIIKENGINAVRSYLLSYGPQSSDSNFEVEKLVNFHDSVIIDGFINMFFRLTGKKVLDKLHIQLADIEFTPEDRELIENAKNYTQECIRELNDLNFSMNSIQGNALKSLIDLGNWYLNHNEFWRVKCEKRLSTIRYVIFELTRIISTILYPYCPEISTNILECLNVPTSEMTIKSLEEPFTRERFDINKEKRLKLFFKKINPKVK</sequence>
<dbReference type="PANTHER" id="PTHR43326:SF1">
    <property type="entry name" value="METHIONINE--TRNA LIGASE, MITOCHONDRIAL"/>
    <property type="match status" value="1"/>
</dbReference>
<dbReference type="EMBL" id="CAMPGE010003346">
    <property type="protein sequence ID" value="CAI2362179.1"/>
    <property type="molecule type" value="Genomic_DNA"/>
</dbReference>
<dbReference type="EC" id="6.1.1.10" evidence="1"/>
<keyword evidence="3 7" id="KW-0547">Nucleotide-binding</keyword>
<evidence type="ECO:0000256" key="3">
    <source>
        <dbReference type="ARBA" id="ARBA00022741"/>
    </source>
</evidence>
<dbReference type="SUPFAM" id="SSF52374">
    <property type="entry name" value="Nucleotidylyl transferase"/>
    <property type="match status" value="1"/>
</dbReference>
<comment type="caution">
    <text evidence="9">The sequence shown here is derived from an EMBL/GenBank/DDBJ whole genome shotgun (WGS) entry which is preliminary data.</text>
</comment>
<dbReference type="PANTHER" id="PTHR43326">
    <property type="entry name" value="METHIONYL-TRNA SYNTHETASE"/>
    <property type="match status" value="1"/>
</dbReference>
<dbReference type="InterPro" id="IPR023457">
    <property type="entry name" value="Met-tRNA_synth_2"/>
</dbReference>
<keyword evidence="6 7" id="KW-0030">Aminoacyl-tRNA synthetase</keyword>
<dbReference type="InterPro" id="IPR015413">
    <property type="entry name" value="Methionyl/Leucyl_tRNA_Synth"/>
</dbReference>
<dbReference type="Proteomes" id="UP001295684">
    <property type="component" value="Unassembled WGS sequence"/>
</dbReference>
<comment type="similarity">
    <text evidence="7">Belongs to the class-I aminoacyl-tRNA synthetase family.</text>
</comment>
<keyword evidence="4 7" id="KW-0067">ATP-binding</keyword>
<dbReference type="Gene3D" id="2.170.220.10">
    <property type="match status" value="1"/>
</dbReference>
<keyword evidence="5 7" id="KW-0648">Protein biosynthesis</keyword>
<feature type="domain" description="Methionyl/Leucyl tRNA synthetase" evidence="8">
    <location>
        <begin position="4"/>
        <end position="368"/>
    </location>
</feature>
<dbReference type="NCBIfam" id="TIGR00398">
    <property type="entry name" value="metG"/>
    <property type="match status" value="1"/>
</dbReference>
<reference evidence="9" key="1">
    <citation type="submission" date="2023-07" db="EMBL/GenBank/DDBJ databases">
        <authorList>
            <consortium name="AG Swart"/>
            <person name="Singh M."/>
            <person name="Singh A."/>
            <person name="Seah K."/>
            <person name="Emmerich C."/>
        </authorList>
    </citation>
    <scope>NUCLEOTIDE SEQUENCE</scope>
    <source>
        <strain evidence="9">DP1</strain>
    </source>
</reference>
<protein>
    <recommendedName>
        <fullName evidence="1">methionine--tRNA ligase</fullName>
        <ecNumber evidence="1">6.1.1.10</ecNumber>
    </recommendedName>
</protein>